<dbReference type="GO" id="GO:0009372">
    <property type="term" value="P:quorum sensing"/>
    <property type="evidence" value="ECO:0007669"/>
    <property type="project" value="UniProtKB-UniRule"/>
</dbReference>
<evidence type="ECO:0000256" key="3">
    <source>
        <dbReference type="ARBA" id="ARBA00022691"/>
    </source>
</evidence>
<accession>A0A1M6FMS8</accession>
<protein>
    <recommendedName>
        <fullName evidence="6">Acyl-homoserine-lactone synthase</fullName>
        <ecNumber evidence="6">2.3.1.184</ecNumber>
    </recommendedName>
    <alternativeName>
        <fullName evidence="6">Autoinducer synthesis protein</fullName>
    </alternativeName>
</protein>
<keyword evidence="8" id="KW-1185">Reference proteome</keyword>
<dbReference type="PANTHER" id="PTHR39322">
    <property type="entry name" value="ACYL-HOMOSERINE-LACTONE SYNTHASE"/>
    <property type="match status" value="1"/>
</dbReference>
<dbReference type="STRING" id="1470563.SAMN05444000_104119"/>
<name>A0A1M6FMS8_9RHOB</name>
<dbReference type="OrthoDB" id="6169313at2"/>
<dbReference type="Gene3D" id="3.40.630.30">
    <property type="match status" value="1"/>
</dbReference>
<dbReference type="PANTHER" id="PTHR39322:SF1">
    <property type="entry name" value="ISOVALERYL-HOMOSERINE LACTONE SYNTHASE"/>
    <property type="match status" value="1"/>
</dbReference>
<dbReference type="EMBL" id="FQZQ01000004">
    <property type="protein sequence ID" value="SHI99058.1"/>
    <property type="molecule type" value="Genomic_DNA"/>
</dbReference>
<evidence type="ECO:0000256" key="1">
    <source>
        <dbReference type="ARBA" id="ARBA00022654"/>
    </source>
</evidence>
<evidence type="ECO:0000313" key="8">
    <source>
        <dbReference type="Proteomes" id="UP000183982"/>
    </source>
</evidence>
<dbReference type="Pfam" id="PF00765">
    <property type="entry name" value="Autoind_synth"/>
    <property type="match status" value="1"/>
</dbReference>
<dbReference type="RefSeq" id="WP_073250149.1">
    <property type="nucleotide sequence ID" value="NZ_FQZQ01000004.1"/>
</dbReference>
<keyword evidence="2 6" id="KW-0808">Transferase</keyword>
<dbReference type="Proteomes" id="UP000183982">
    <property type="component" value="Unassembled WGS sequence"/>
</dbReference>
<reference evidence="8" key="1">
    <citation type="submission" date="2016-11" db="EMBL/GenBank/DDBJ databases">
        <authorList>
            <person name="Varghese N."/>
            <person name="Submissions S."/>
        </authorList>
    </citation>
    <scope>NUCLEOTIDE SEQUENCE [LARGE SCALE GENOMIC DNA]</scope>
    <source>
        <strain evidence="8">DSM 100564</strain>
    </source>
</reference>
<dbReference type="PRINTS" id="PR01549">
    <property type="entry name" value="AUTOINDCRSYN"/>
</dbReference>
<keyword evidence="4 5" id="KW-0071">Autoinducer synthesis</keyword>
<dbReference type="InterPro" id="IPR001690">
    <property type="entry name" value="Autoind_synthase"/>
</dbReference>
<evidence type="ECO:0000256" key="4">
    <source>
        <dbReference type="ARBA" id="ARBA00022929"/>
    </source>
</evidence>
<dbReference type="SUPFAM" id="SSF55729">
    <property type="entry name" value="Acyl-CoA N-acyltransferases (Nat)"/>
    <property type="match status" value="1"/>
</dbReference>
<organism evidence="7 8">
    <name type="scientific">Shimia gijangensis</name>
    <dbReference type="NCBI Taxonomy" id="1470563"/>
    <lineage>
        <taxon>Bacteria</taxon>
        <taxon>Pseudomonadati</taxon>
        <taxon>Pseudomonadota</taxon>
        <taxon>Alphaproteobacteria</taxon>
        <taxon>Rhodobacterales</taxon>
        <taxon>Roseobacteraceae</taxon>
    </lineage>
</organism>
<keyword evidence="1 5" id="KW-0673">Quorum sensing</keyword>
<evidence type="ECO:0000256" key="6">
    <source>
        <dbReference type="RuleBase" id="RU361135"/>
    </source>
</evidence>
<proteinExistence type="inferred from homology"/>
<sequence length="214" mass="24015">MIRYVYANDLNDFPRLKRTMFQDRADQFKARLGWEVDIDDKGEELDEYDGLNPLYVIWEKPDGTHGGSMRLLPTTGPCMVNDHFLNLTDGVRISSPLIWECTRFCLSRTAEPRTAAALMLAGGEVMSGFGVEHYVGVFDARMVRIYRMIGSSPEVLGAMGTGRDQISVGLWSFTEQARLSVAEKAGIPPETSRRWFNLAFGDLVTTDQPAQRIA</sequence>
<dbReference type="AlphaFoldDB" id="A0A1M6FMS8"/>
<evidence type="ECO:0000256" key="2">
    <source>
        <dbReference type="ARBA" id="ARBA00022679"/>
    </source>
</evidence>
<dbReference type="EC" id="2.3.1.184" evidence="6"/>
<evidence type="ECO:0000256" key="5">
    <source>
        <dbReference type="PROSITE-ProRule" id="PRU00533"/>
    </source>
</evidence>
<dbReference type="InterPro" id="IPR016181">
    <property type="entry name" value="Acyl_CoA_acyltransferase"/>
</dbReference>
<comment type="similarity">
    <text evidence="5 6">Belongs to the autoinducer synthase family.</text>
</comment>
<evidence type="ECO:0000313" key="7">
    <source>
        <dbReference type="EMBL" id="SHI99058.1"/>
    </source>
</evidence>
<comment type="catalytic activity">
    <reaction evidence="6">
        <text>a fatty acyl-[ACP] + S-adenosyl-L-methionine = an N-acyl-L-homoserine lactone + S-methyl-5'-thioadenosine + holo-[ACP] + H(+)</text>
        <dbReference type="Rhea" id="RHEA:10096"/>
        <dbReference type="Rhea" id="RHEA-COMP:9685"/>
        <dbReference type="Rhea" id="RHEA-COMP:14125"/>
        <dbReference type="ChEBI" id="CHEBI:15378"/>
        <dbReference type="ChEBI" id="CHEBI:17509"/>
        <dbReference type="ChEBI" id="CHEBI:55474"/>
        <dbReference type="ChEBI" id="CHEBI:59789"/>
        <dbReference type="ChEBI" id="CHEBI:64479"/>
        <dbReference type="ChEBI" id="CHEBI:138651"/>
        <dbReference type="EC" id="2.3.1.184"/>
    </reaction>
</comment>
<dbReference type="PROSITE" id="PS51187">
    <property type="entry name" value="AUTOINDUCER_SYNTH_2"/>
    <property type="match status" value="1"/>
</dbReference>
<dbReference type="GO" id="GO:0061579">
    <property type="term" value="F:N-acyl homoserine lactone synthase activity"/>
    <property type="evidence" value="ECO:0007669"/>
    <property type="project" value="UniProtKB-UniRule"/>
</dbReference>
<dbReference type="GO" id="GO:0007165">
    <property type="term" value="P:signal transduction"/>
    <property type="evidence" value="ECO:0007669"/>
    <property type="project" value="TreeGrafter"/>
</dbReference>
<gene>
    <name evidence="7" type="ORF">SAMN05444000_104119</name>
</gene>
<keyword evidence="3 6" id="KW-0949">S-adenosyl-L-methionine</keyword>